<dbReference type="InterPro" id="IPR029044">
    <property type="entry name" value="Nucleotide-diphossugar_trans"/>
</dbReference>
<gene>
    <name evidence="2" type="ORF">GCM10011413_32160</name>
</gene>
<dbReference type="PANTHER" id="PTHR22916">
    <property type="entry name" value="GLYCOSYLTRANSFERASE"/>
    <property type="match status" value="1"/>
</dbReference>
<proteinExistence type="predicted"/>
<dbReference type="InterPro" id="IPR001173">
    <property type="entry name" value="Glyco_trans_2-like"/>
</dbReference>
<evidence type="ECO:0000259" key="1">
    <source>
        <dbReference type="Pfam" id="PF00535"/>
    </source>
</evidence>
<reference evidence="3" key="1">
    <citation type="journal article" date="2019" name="Int. J. Syst. Evol. Microbiol.">
        <title>The Global Catalogue of Microorganisms (GCM) 10K type strain sequencing project: providing services to taxonomists for standard genome sequencing and annotation.</title>
        <authorList>
            <consortium name="The Broad Institute Genomics Platform"/>
            <consortium name="The Broad Institute Genome Sequencing Center for Infectious Disease"/>
            <person name="Wu L."/>
            <person name="Ma J."/>
        </authorList>
    </citation>
    <scope>NUCLEOTIDE SEQUENCE [LARGE SCALE GENOMIC DNA]</scope>
    <source>
        <strain evidence="3">CGMCC 1.15644</strain>
    </source>
</reference>
<feature type="domain" description="Glycosyltransferase 2-like" evidence="1">
    <location>
        <begin position="11"/>
        <end position="148"/>
    </location>
</feature>
<dbReference type="Pfam" id="PF00535">
    <property type="entry name" value="Glycos_transf_2"/>
    <property type="match status" value="1"/>
</dbReference>
<dbReference type="EMBL" id="BMJO01000005">
    <property type="protein sequence ID" value="GGE63314.1"/>
    <property type="molecule type" value="Genomic_DNA"/>
</dbReference>
<dbReference type="CDD" id="cd00761">
    <property type="entry name" value="Glyco_tranf_GTA_type"/>
    <property type="match status" value="1"/>
</dbReference>
<keyword evidence="3" id="KW-1185">Reference proteome</keyword>
<sequence>MINSLQNGMVSIIIPTFNYGHLIAETLNCLQAQTYQFWEAIIIDDGSNDDTEVVVESFIKIDPRFSYIRQANQGVAVARNLGLKLAEGDFIQFLDADDLISENKIELQINYLKENIAVDICVVNTKFFNSQNKSKLYTDFALRNKTFIPEIYGSGYTLISDFLKRNPLVIQSPLFRKSVIDKIGSFKNGMHYLEDWDFWFRAASANLCFGFLKNDSALALVRVHSQSATQQSIKIIEAEILFRDLAKNNLLKSGLSDSQKKDLITENDKLRIDTYKKIMAQTYLYELKKFVQYYKEINNTMSFLKALLKALNIKRKTIYSKKKV</sequence>
<dbReference type="Proteomes" id="UP000622648">
    <property type="component" value="Unassembled WGS sequence"/>
</dbReference>
<dbReference type="PANTHER" id="PTHR22916:SF3">
    <property type="entry name" value="UDP-GLCNAC:BETAGAL BETA-1,3-N-ACETYLGLUCOSAMINYLTRANSFERASE-LIKE PROTEIN 1"/>
    <property type="match status" value="1"/>
</dbReference>
<organism evidence="2 3">
    <name type="scientific">Pedobacter psychrotolerans</name>
    <dbReference type="NCBI Taxonomy" id="1843235"/>
    <lineage>
        <taxon>Bacteria</taxon>
        <taxon>Pseudomonadati</taxon>
        <taxon>Bacteroidota</taxon>
        <taxon>Sphingobacteriia</taxon>
        <taxon>Sphingobacteriales</taxon>
        <taxon>Sphingobacteriaceae</taxon>
        <taxon>Pedobacter</taxon>
    </lineage>
</organism>
<evidence type="ECO:0000313" key="2">
    <source>
        <dbReference type="EMBL" id="GGE63314.1"/>
    </source>
</evidence>
<name>A0ABQ1SX14_9SPHI</name>
<protein>
    <submittedName>
        <fullName evidence="2">Beta-1,3-N-acetylglucosaminyltransferase</fullName>
    </submittedName>
</protein>
<comment type="caution">
    <text evidence="2">The sequence shown here is derived from an EMBL/GenBank/DDBJ whole genome shotgun (WGS) entry which is preliminary data.</text>
</comment>
<dbReference type="SUPFAM" id="SSF53448">
    <property type="entry name" value="Nucleotide-diphospho-sugar transferases"/>
    <property type="match status" value="1"/>
</dbReference>
<accession>A0ABQ1SX14</accession>
<evidence type="ECO:0000313" key="3">
    <source>
        <dbReference type="Proteomes" id="UP000622648"/>
    </source>
</evidence>
<dbReference type="Gene3D" id="3.90.550.10">
    <property type="entry name" value="Spore Coat Polysaccharide Biosynthesis Protein SpsA, Chain A"/>
    <property type="match status" value="1"/>
</dbReference>